<sequence>IAMMDFHGDSNMMEQRLQGDIQYNISLAMPDYNMFNRSQLEVILHGVSSGDKVLVNQTIEGGVKSVFVKSINGQQFFLQHYIDDEDDKVFEWQIWFWIMIGLLCGVVILSITCFIGIFCYFKLWKMSSVVQTEVNVLRDFHNTVGTSNIHQQPRVYPQP</sequence>
<name>A0AAV2R6S4_MEGNR</name>
<comment type="caution">
    <text evidence="2">The sequence shown here is derived from an EMBL/GenBank/DDBJ whole genome shotgun (WGS) entry which is preliminary data.</text>
</comment>
<dbReference type="EMBL" id="CAXKWB010016975">
    <property type="protein sequence ID" value="CAL4117587.1"/>
    <property type="molecule type" value="Genomic_DNA"/>
</dbReference>
<feature type="non-terminal residue" evidence="2">
    <location>
        <position position="159"/>
    </location>
</feature>
<dbReference type="Proteomes" id="UP001497623">
    <property type="component" value="Unassembled WGS sequence"/>
</dbReference>
<evidence type="ECO:0000313" key="3">
    <source>
        <dbReference type="Proteomes" id="UP001497623"/>
    </source>
</evidence>
<feature type="transmembrane region" description="Helical" evidence="1">
    <location>
        <begin position="94"/>
        <end position="121"/>
    </location>
</feature>
<evidence type="ECO:0000313" key="2">
    <source>
        <dbReference type="EMBL" id="CAL4117587.1"/>
    </source>
</evidence>
<feature type="non-terminal residue" evidence="2">
    <location>
        <position position="1"/>
    </location>
</feature>
<keyword evidence="3" id="KW-1185">Reference proteome</keyword>
<accession>A0AAV2R6S4</accession>
<evidence type="ECO:0000256" key="1">
    <source>
        <dbReference type="SAM" id="Phobius"/>
    </source>
</evidence>
<keyword evidence="1" id="KW-1133">Transmembrane helix</keyword>
<organism evidence="2 3">
    <name type="scientific">Meganyctiphanes norvegica</name>
    <name type="common">Northern krill</name>
    <name type="synonym">Thysanopoda norvegica</name>
    <dbReference type="NCBI Taxonomy" id="48144"/>
    <lineage>
        <taxon>Eukaryota</taxon>
        <taxon>Metazoa</taxon>
        <taxon>Ecdysozoa</taxon>
        <taxon>Arthropoda</taxon>
        <taxon>Crustacea</taxon>
        <taxon>Multicrustacea</taxon>
        <taxon>Malacostraca</taxon>
        <taxon>Eumalacostraca</taxon>
        <taxon>Eucarida</taxon>
        <taxon>Euphausiacea</taxon>
        <taxon>Euphausiidae</taxon>
        <taxon>Meganyctiphanes</taxon>
    </lineage>
</organism>
<dbReference type="AlphaFoldDB" id="A0AAV2R6S4"/>
<proteinExistence type="predicted"/>
<protein>
    <submittedName>
        <fullName evidence="2">Uncharacterized protein</fullName>
    </submittedName>
</protein>
<reference evidence="2 3" key="1">
    <citation type="submission" date="2024-05" db="EMBL/GenBank/DDBJ databases">
        <authorList>
            <person name="Wallberg A."/>
        </authorList>
    </citation>
    <scope>NUCLEOTIDE SEQUENCE [LARGE SCALE GENOMIC DNA]</scope>
</reference>
<keyword evidence="1" id="KW-0472">Membrane</keyword>
<gene>
    <name evidence="2" type="ORF">MNOR_LOCUS21237</name>
</gene>
<keyword evidence="1" id="KW-0812">Transmembrane</keyword>